<dbReference type="InterPro" id="IPR043129">
    <property type="entry name" value="ATPase_NBD"/>
</dbReference>
<proteinExistence type="predicted"/>
<gene>
    <name evidence="5" type="ORF">PSU4_01890</name>
</gene>
<comment type="caution">
    <text evidence="5">The sequence shown here is derived from an EMBL/GenBank/DDBJ whole genome shotgun (WGS) entry which is preliminary data.</text>
</comment>
<dbReference type="EMBL" id="BJVJ01000001">
    <property type="protein sequence ID" value="GEL21235.1"/>
    <property type="molecule type" value="Genomic_DNA"/>
</dbReference>
<evidence type="ECO:0000259" key="2">
    <source>
        <dbReference type="Pfam" id="PF01968"/>
    </source>
</evidence>
<evidence type="ECO:0000256" key="1">
    <source>
        <dbReference type="SAM" id="MobiDB-lite"/>
    </source>
</evidence>
<dbReference type="Pfam" id="PF01968">
    <property type="entry name" value="Hydantoinase_A"/>
    <property type="match status" value="1"/>
</dbReference>
<reference evidence="5 6" key="1">
    <citation type="submission" date="2019-07" db="EMBL/GenBank/DDBJ databases">
        <title>Whole genome shotgun sequence of Pseudonocardia sulfidoxydans NBRC 16205.</title>
        <authorList>
            <person name="Hosoyama A."/>
            <person name="Uohara A."/>
            <person name="Ohji S."/>
            <person name="Ichikawa N."/>
        </authorList>
    </citation>
    <scope>NUCLEOTIDE SEQUENCE [LARGE SCALE GENOMIC DNA]</scope>
    <source>
        <strain evidence="5 6">NBRC 16205</strain>
    </source>
</reference>
<dbReference type="Pfam" id="PF19278">
    <property type="entry name" value="Hydant_A_C"/>
    <property type="match status" value="1"/>
</dbReference>
<name>A0A511D8V9_9PSEU</name>
<dbReference type="GO" id="GO:0006749">
    <property type="term" value="P:glutathione metabolic process"/>
    <property type="evidence" value="ECO:0007669"/>
    <property type="project" value="TreeGrafter"/>
</dbReference>
<dbReference type="InterPro" id="IPR045079">
    <property type="entry name" value="Oxoprolinase-like"/>
</dbReference>
<dbReference type="GO" id="GO:0005829">
    <property type="term" value="C:cytosol"/>
    <property type="evidence" value="ECO:0007669"/>
    <property type="project" value="TreeGrafter"/>
</dbReference>
<feature type="domain" description="Acetophenone carboxylase-like C-terminal" evidence="4">
    <location>
        <begin position="534"/>
        <end position="715"/>
    </location>
</feature>
<dbReference type="PANTHER" id="PTHR11365">
    <property type="entry name" value="5-OXOPROLINASE RELATED"/>
    <property type="match status" value="1"/>
</dbReference>
<evidence type="ECO:0000259" key="3">
    <source>
        <dbReference type="Pfam" id="PF05378"/>
    </source>
</evidence>
<evidence type="ECO:0000259" key="4">
    <source>
        <dbReference type="Pfam" id="PF19278"/>
    </source>
</evidence>
<protein>
    <submittedName>
        <fullName evidence="5">5-oxoprolinase</fullName>
    </submittedName>
</protein>
<dbReference type="InterPro" id="IPR008040">
    <property type="entry name" value="Hydant_A_N"/>
</dbReference>
<feature type="domain" description="Hydantoinase/oxoprolinase N-terminal" evidence="3">
    <location>
        <begin position="31"/>
        <end position="209"/>
    </location>
</feature>
<dbReference type="GO" id="GO:0017168">
    <property type="term" value="F:5-oxoprolinase (ATP-hydrolyzing) activity"/>
    <property type="evidence" value="ECO:0007669"/>
    <property type="project" value="TreeGrafter"/>
</dbReference>
<feature type="region of interest" description="Disordered" evidence="1">
    <location>
        <begin position="1"/>
        <end position="27"/>
    </location>
</feature>
<dbReference type="AlphaFoldDB" id="A0A511D8V9"/>
<dbReference type="PANTHER" id="PTHR11365:SF23">
    <property type="entry name" value="HYPOTHETICAL 5-OXOPROLINASE (EUROFUNG)-RELATED"/>
    <property type="match status" value="1"/>
</dbReference>
<feature type="domain" description="Hydantoinase A/oxoprolinase" evidence="2">
    <location>
        <begin position="231"/>
        <end position="518"/>
    </location>
</feature>
<dbReference type="Proteomes" id="UP000321685">
    <property type="component" value="Unassembled WGS sequence"/>
</dbReference>
<dbReference type="SUPFAM" id="SSF53067">
    <property type="entry name" value="Actin-like ATPase domain"/>
    <property type="match status" value="1"/>
</dbReference>
<sequence length="723" mass="77295">MRQVTIASDRLTGHPLTGSRTTGGTPDMTWRVGIDIGGTFTDVVAIEEETGRRVYEKVPSTPRDPSESFANGLGGLTEHGVDATDTAMVMHGTTVATNAILESKYSEAGLIVAQGHREVLECARQTVPGGFGNIAYWEKPPRVVPLELVREVKGRMAHTGDEMVPLDSGSVRALAEEFKSMGIEAVAVSLLNSYRNPGHEEAVRAIFAEVYPECYLTLSSELSREYREYERTLSTCLNTALMPALTRYVKQLSGAIADSGGKSELFVMQSNGGLVRDADIATQPIKAVLSGPAAGVLAACAFGQVSDEPDLITLDMGGTSTDICLIENGRPHMLAEGKIEHYNIKTPMVDITTLGAGGGSIATIVGDDSLRVGPQSAGASPGPAAYGKGGTQATVTDAHVVLGRIPEATLGDGSITVDRDAARKAVAENIADKLGVSPEEAALGILRLASENMARGISLTSVARGRDPRRFTLFPFGGAGGLHACRCAEIMQTGKVLVPLAPGLACAEGLLMTDLRTDAVYTYVRREDEIDLPELQQAYRKIAEEALAAARREGVEQQRIGVETFLDFRYSSQAYEIRVQVDSHFDGDAQELSEEAWNKAIEQFHDAHERTYGYSYKGQDPVEIVAVAAAGIGELRRPPINEIIPTNTTWAEANIGDTQVFFESKAGHEGGWVSTPVYPRDGLPVGVSTSGPAIVVQEDSTFVLEPGWSMTVDKNGQILATRD</sequence>
<dbReference type="InterPro" id="IPR002821">
    <property type="entry name" value="Hydantoinase_A"/>
</dbReference>
<evidence type="ECO:0000313" key="6">
    <source>
        <dbReference type="Proteomes" id="UP000321685"/>
    </source>
</evidence>
<dbReference type="Pfam" id="PF05378">
    <property type="entry name" value="Hydant_A_N"/>
    <property type="match status" value="1"/>
</dbReference>
<evidence type="ECO:0000313" key="5">
    <source>
        <dbReference type="EMBL" id="GEL21235.1"/>
    </source>
</evidence>
<keyword evidence="6" id="KW-1185">Reference proteome</keyword>
<dbReference type="InterPro" id="IPR049517">
    <property type="entry name" value="ACX-like_C"/>
</dbReference>
<organism evidence="5 6">
    <name type="scientific">Pseudonocardia sulfidoxydans NBRC 16205</name>
    <dbReference type="NCBI Taxonomy" id="1223511"/>
    <lineage>
        <taxon>Bacteria</taxon>
        <taxon>Bacillati</taxon>
        <taxon>Actinomycetota</taxon>
        <taxon>Actinomycetes</taxon>
        <taxon>Pseudonocardiales</taxon>
        <taxon>Pseudonocardiaceae</taxon>
        <taxon>Pseudonocardia</taxon>
    </lineage>
</organism>
<accession>A0A511D8V9</accession>